<proteinExistence type="predicted"/>
<organism evidence="1 2">
    <name type="scientific">Hymenobacter metallicola</name>
    <dbReference type="NCBI Taxonomy" id="2563114"/>
    <lineage>
        <taxon>Bacteria</taxon>
        <taxon>Pseudomonadati</taxon>
        <taxon>Bacteroidota</taxon>
        <taxon>Cytophagia</taxon>
        <taxon>Cytophagales</taxon>
        <taxon>Hymenobacteraceae</taxon>
        <taxon>Hymenobacter</taxon>
    </lineage>
</organism>
<dbReference type="Proteomes" id="UP000298471">
    <property type="component" value="Unassembled WGS sequence"/>
</dbReference>
<evidence type="ECO:0000313" key="2">
    <source>
        <dbReference type="Proteomes" id="UP000298471"/>
    </source>
</evidence>
<dbReference type="Pfam" id="PF07661">
    <property type="entry name" value="MORN_2"/>
    <property type="match status" value="4"/>
</dbReference>
<reference evidence="1 2" key="1">
    <citation type="submission" date="2019-04" db="EMBL/GenBank/DDBJ databases">
        <authorList>
            <person name="Feng G."/>
            <person name="Zhang J."/>
            <person name="Zhu H."/>
        </authorList>
    </citation>
    <scope>NUCLEOTIDE SEQUENCE [LARGE SCALE GENOMIC DNA]</scope>
    <source>
        <strain evidence="1 2">9PBR-1</strain>
    </source>
</reference>
<dbReference type="AlphaFoldDB" id="A0A4Z0PUR1"/>
<dbReference type="EMBL" id="SRMB01000008">
    <property type="protein sequence ID" value="TGE20994.1"/>
    <property type="molecule type" value="Genomic_DNA"/>
</dbReference>
<keyword evidence="2" id="KW-1185">Reference proteome</keyword>
<dbReference type="OrthoDB" id="7342920at2"/>
<dbReference type="Gene3D" id="3.90.930.1">
    <property type="match status" value="1"/>
</dbReference>
<accession>A0A4Z0PUR1</accession>
<dbReference type="SUPFAM" id="SSF82185">
    <property type="entry name" value="Histone H3 K4-specific methyltransferase SET7/9 N-terminal domain"/>
    <property type="match status" value="1"/>
</dbReference>
<gene>
    <name evidence="1" type="ORF">E5K02_24840</name>
</gene>
<protein>
    <recommendedName>
        <fullName evidence="3">Toxin-antitoxin system YwqK family antitoxin</fullName>
    </recommendedName>
</protein>
<comment type="caution">
    <text evidence="1">The sequence shown here is derived from an EMBL/GenBank/DDBJ whole genome shotgun (WGS) entry which is preliminary data.</text>
</comment>
<dbReference type="RefSeq" id="WP_135399151.1">
    <property type="nucleotide sequence ID" value="NZ_SRMB01000008.1"/>
</dbReference>
<evidence type="ECO:0008006" key="3">
    <source>
        <dbReference type="Google" id="ProtNLM"/>
    </source>
</evidence>
<dbReference type="InterPro" id="IPR011652">
    <property type="entry name" value="MORN_2"/>
</dbReference>
<sequence>MLPSAYPRPMLPVRSLPYLCMFGIAACSPQQEVTYYPTGEVERRALLDAEGVYDGDVTSYFRNGKVQRVLPFRHHHINGVVRWYDSSGVLSHTQTYKDGKVDGARKEYYPTGKLEYEVTMRGTRRVDTAYYYYPNGKLYQGIVYDKQGRKIDYAVYTPQGHVDTRYTRPLVLSDTTRVRAGEDYTFEIRLGNRHSNVVTVSLRPVPIGLDSMPGRVARTRYLIRRPTPGVHVVQGQICEEWARRGSDTIWTNCYPLEHTFRVVEDKQ</sequence>
<evidence type="ECO:0000313" key="1">
    <source>
        <dbReference type="EMBL" id="TGE20994.1"/>
    </source>
</evidence>
<name>A0A4Z0PUR1_9BACT</name>